<evidence type="ECO:0000256" key="6">
    <source>
        <dbReference type="ARBA" id="ARBA00022741"/>
    </source>
</evidence>
<dbReference type="NCBIfam" id="TIGR00211">
    <property type="entry name" value="glyS"/>
    <property type="match status" value="1"/>
</dbReference>
<keyword evidence="5 11" id="KW-0436">Ligase</keyword>
<proteinExistence type="inferred from homology"/>
<keyword evidence="6 11" id="KW-0547">Nucleotide-binding</keyword>
<dbReference type="InterPro" id="IPR015944">
    <property type="entry name" value="Gly-tRNA-synth_bsu"/>
</dbReference>
<keyword evidence="4 11" id="KW-0963">Cytoplasm</keyword>
<dbReference type="SUPFAM" id="SSF109604">
    <property type="entry name" value="HD-domain/PDEase-like"/>
    <property type="match status" value="1"/>
</dbReference>
<keyword evidence="7 11" id="KW-0067">ATP-binding</keyword>
<comment type="subunit">
    <text evidence="3 11">Tetramer of two alpha and two beta subunits.</text>
</comment>
<dbReference type="InterPro" id="IPR008909">
    <property type="entry name" value="DALR_anticod-bd"/>
</dbReference>
<protein>
    <recommendedName>
        <fullName evidence="11">Glycine--tRNA ligase beta subunit</fullName>
        <ecNumber evidence="11">6.1.1.14</ecNumber>
    </recommendedName>
    <alternativeName>
        <fullName evidence="11">Glycyl-tRNA synthetase beta subunit</fullName>
        <shortName evidence="11">GlyRS</shortName>
    </alternativeName>
</protein>
<evidence type="ECO:0000256" key="7">
    <source>
        <dbReference type="ARBA" id="ARBA00022840"/>
    </source>
</evidence>
<evidence type="ECO:0000256" key="10">
    <source>
        <dbReference type="ARBA" id="ARBA00047937"/>
    </source>
</evidence>
<evidence type="ECO:0000256" key="11">
    <source>
        <dbReference type="HAMAP-Rule" id="MF_00255"/>
    </source>
</evidence>
<evidence type="ECO:0000256" key="1">
    <source>
        <dbReference type="ARBA" id="ARBA00004496"/>
    </source>
</evidence>
<reference evidence="13" key="1">
    <citation type="journal article" date="2014" name="Int. J. Syst. Evol. Microbiol.">
        <title>Complete genome sequence of Corynebacterium casei LMG S-19264T (=DSM 44701T), isolated from a smear-ripened cheese.</title>
        <authorList>
            <consortium name="US DOE Joint Genome Institute (JGI-PGF)"/>
            <person name="Walter F."/>
            <person name="Albersmeier A."/>
            <person name="Kalinowski J."/>
            <person name="Ruckert C."/>
        </authorList>
    </citation>
    <scope>NUCLEOTIDE SEQUENCE</scope>
    <source>
        <strain evidence="13">VKM B-1513</strain>
    </source>
</reference>
<dbReference type="GO" id="GO:0005829">
    <property type="term" value="C:cytosol"/>
    <property type="evidence" value="ECO:0007669"/>
    <property type="project" value="TreeGrafter"/>
</dbReference>
<keyword evidence="14" id="KW-1185">Reference proteome</keyword>
<organism evidence="13 14">
    <name type="scientific">Maricaulis virginensis</name>
    <dbReference type="NCBI Taxonomy" id="144022"/>
    <lineage>
        <taxon>Bacteria</taxon>
        <taxon>Pseudomonadati</taxon>
        <taxon>Pseudomonadota</taxon>
        <taxon>Alphaproteobacteria</taxon>
        <taxon>Maricaulales</taxon>
        <taxon>Maricaulaceae</taxon>
        <taxon>Maricaulis</taxon>
    </lineage>
</organism>
<sequence>MSELLFEIFCEEIPARMQPKAEADLERLLGEKLTAAGLAWSSLTTFAGPRRLGLAIDGLPVKTQDVREERKGPRVGAPDKAVEGFLRGAGVDSLDACETREDKKGEFWVAIIEKPGRATAEVIAEAIPEVMKAFPWPKSMKFGEDGKAQRWVRPIQRLLCLFDGQVVDFEVFGIRTGNLTEGHRRMGRGPFEITDFAQYTKVLREKGHVIQQREEREAIILEGARTVCAEAGLELVEDPGLLTEVAGLVEWPVPLLGEMDPDFLDLPPEVITLTMKTHQKYFAVKKPGEAGVTSKFVVIANQLAPDGGKAIAAGNARVLSARLSDARHFWDVDQHVPPEFGGEVTPLSNMVGRLEDVTFHAELGTVEARVDRLTSLSKAIGKLVGADEHDVWTAAHYAKADLVSQMVYEFPELQGVIGRYYALAAGEATEVADAIRDHYKPQGPSDIVPSQAVSIAVALADKLDALFGFWLIGEKPTGSKDPFALRRAALGVIRIALENGLKLPLSRVLEFSGAAYREQFLAEGLLDLEAYSDVSDEDIDRAEAGRVAHLDVKLPEIVSDLLAFFADRLKVHLRDEGIRYDVIDAVFALGDDDLVRVTAKARALQAFLDTEDGAALLAGYNRASNIVRAEEKKDGEGAFEGELEAGYLAAAPEDQESALIAAVNTVKGEAQQALVAENFEAAMAALATLRAPIDAFFEHVTVNSEDAALRRNRLFLLSQIRTAVRAVADFDRIAG</sequence>
<keyword evidence="9 11" id="KW-0030">Aminoacyl-tRNA synthetase</keyword>
<dbReference type="PANTHER" id="PTHR30075">
    <property type="entry name" value="GLYCYL-TRNA SYNTHETASE"/>
    <property type="match status" value="1"/>
</dbReference>
<dbReference type="GO" id="GO:0006420">
    <property type="term" value="P:arginyl-tRNA aminoacylation"/>
    <property type="evidence" value="ECO:0007669"/>
    <property type="project" value="InterPro"/>
</dbReference>
<evidence type="ECO:0000256" key="3">
    <source>
        <dbReference type="ARBA" id="ARBA00011209"/>
    </source>
</evidence>
<dbReference type="Proteomes" id="UP001143486">
    <property type="component" value="Unassembled WGS sequence"/>
</dbReference>
<dbReference type="PROSITE" id="PS50861">
    <property type="entry name" value="AA_TRNA_LIGASE_II_GLYAB"/>
    <property type="match status" value="1"/>
</dbReference>
<evidence type="ECO:0000256" key="2">
    <source>
        <dbReference type="ARBA" id="ARBA00008226"/>
    </source>
</evidence>
<evidence type="ECO:0000259" key="12">
    <source>
        <dbReference type="Pfam" id="PF05746"/>
    </source>
</evidence>
<comment type="similarity">
    <text evidence="2 11">Belongs to the class-II aminoacyl-tRNA synthetase family.</text>
</comment>
<dbReference type="Pfam" id="PF05746">
    <property type="entry name" value="DALR_1"/>
    <property type="match status" value="1"/>
</dbReference>
<dbReference type="EC" id="6.1.1.14" evidence="11"/>
<comment type="caution">
    <text evidence="13">The sequence shown here is derived from an EMBL/GenBank/DDBJ whole genome shotgun (WGS) entry which is preliminary data.</text>
</comment>
<dbReference type="EMBL" id="BSFE01000014">
    <property type="protein sequence ID" value="GLK53786.1"/>
    <property type="molecule type" value="Genomic_DNA"/>
</dbReference>
<dbReference type="GO" id="GO:0004814">
    <property type="term" value="F:arginine-tRNA ligase activity"/>
    <property type="evidence" value="ECO:0007669"/>
    <property type="project" value="InterPro"/>
</dbReference>
<dbReference type="GO" id="GO:0004820">
    <property type="term" value="F:glycine-tRNA ligase activity"/>
    <property type="evidence" value="ECO:0007669"/>
    <property type="project" value="UniProtKB-UniRule"/>
</dbReference>
<dbReference type="HAMAP" id="MF_00255">
    <property type="entry name" value="Gly_tRNA_synth_beta"/>
    <property type="match status" value="1"/>
</dbReference>
<evidence type="ECO:0000313" key="13">
    <source>
        <dbReference type="EMBL" id="GLK53786.1"/>
    </source>
</evidence>
<evidence type="ECO:0000256" key="9">
    <source>
        <dbReference type="ARBA" id="ARBA00023146"/>
    </source>
</evidence>
<dbReference type="GO" id="GO:0005524">
    <property type="term" value="F:ATP binding"/>
    <property type="evidence" value="ECO:0007669"/>
    <property type="project" value="UniProtKB-UniRule"/>
</dbReference>
<feature type="domain" description="DALR anticodon binding" evidence="12">
    <location>
        <begin position="618"/>
        <end position="724"/>
    </location>
</feature>
<keyword evidence="8 11" id="KW-0648">Protein biosynthesis</keyword>
<accession>A0A9W6MQB3</accession>
<evidence type="ECO:0000313" key="14">
    <source>
        <dbReference type="Proteomes" id="UP001143486"/>
    </source>
</evidence>
<dbReference type="AlphaFoldDB" id="A0A9W6MQB3"/>
<dbReference type="PRINTS" id="PR01045">
    <property type="entry name" value="TRNASYNTHGB"/>
</dbReference>
<reference evidence="13" key="2">
    <citation type="submission" date="2023-01" db="EMBL/GenBank/DDBJ databases">
        <authorList>
            <person name="Sun Q."/>
            <person name="Evtushenko L."/>
        </authorList>
    </citation>
    <scope>NUCLEOTIDE SEQUENCE</scope>
    <source>
        <strain evidence="13">VKM B-1513</strain>
    </source>
</reference>
<evidence type="ECO:0000256" key="4">
    <source>
        <dbReference type="ARBA" id="ARBA00022490"/>
    </source>
</evidence>
<evidence type="ECO:0000256" key="5">
    <source>
        <dbReference type="ARBA" id="ARBA00022598"/>
    </source>
</evidence>
<dbReference type="InterPro" id="IPR006194">
    <property type="entry name" value="Gly-tRNA-synth_heterodimer"/>
</dbReference>
<gene>
    <name evidence="11 13" type="primary">glyS</name>
    <name evidence="13" type="ORF">GCM10017621_32940</name>
</gene>
<comment type="subcellular location">
    <subcellularLocation>
        <location evidence="1 11">Cytoplasm</location>
    </subcellularLocation>
</comment>
<dbReference type="GO" id="GO:0006426">
    <property type="term" value="P:glycyl-tRNA aminoacylation"/>
    <property type="evidence" value="ECO:0007669"/>
    <property type="project" value="UniProtKB-UniRule"/>
</dbReference>
<name>A0A9W6MQB3_9PROT</name>
<comment type="catalytic activity">
    <reaction evidence="10 11">
        <text>tRNA(Gly) + glycine + ATP = glycyl-tRNA(Gly) + AMP + diphosphate</text>
        <dbReference type="Rhea" id="RHEA:16013"/>
        <dbReference type="Rhea" id="RHEA-COMP:9664"/>
        <dbReference type="Rhea" id="RHEA-COMP:9683"/>
        <dbReference type="ChEBI" id="CHEBI:30616"/>
        <dbReference type="ChEBI" id="CHEBI:33019"/>
        <dbReference type="ChEBI" id="CHEBI:57305"/>
        <dbReference type="ChEBI" id="CHEBI:78442"/>
        <dbReference type="ChEBI" id="CHEBI:78522"/>
        <dbReference type="ChEBI" id="CHEBI:456215"/>
        <dbReference type="EC" id="6.1.1.14"/>
    </reaction>
</comment>
<dbReference type="PANTHER" id="PTHR30075:SF2">
    <property type="entry name" value="GLYCINE--TRNA LIGASE, CHLOROPLASTIC_MITOCHONDRIAL 2"/>
    <property type="match status" value="1"/>
</dbReference>
<dbReference type="Pfam" id="PF02092">
    <property type="entry name" value="tRNA_synt_2f"/>
    <property type="match status" value="1"/>
</dbReference>
<evidence type="ECO:0000256" key="8">
    <source>
        <dbReference type="ARBA" id="ARBA00022917"/>
    </source>
</evidence>
<dbReference type="RefSeq" id="WP_271188125.1">
    <property type="nucleotide sequence ID" value="NZ_BSFE01000014.1"/>
</dbReference>